<feature type="domain" description="Methyl-accepting transducer" evidence="5">
    <location>
        <begin position="237"/>
        <end position="487"/>
    </location>
</feature>
<dbReference type="CDD" id="cd06225">
    <property type="entry name" value="HAMP"/>
    <property type="match status" value="1"/>
</dbReference>
<dbReference type="InterPro" id="IPR033462">
    <property type="entry name" value="Cache_3-Cache_2"/>
</dbReference>
<organism evidence="7 8">
    <name type="scientific">Methylobacterium nonmethylotrophicum</name>
    <dbReference type="NCBI Taxonomy" id="1141884"/>
    <lineage>
        <taxon>Bacteria</taxon>
        <taxon>Pseudomonadati</taxon>
        <taxon>Pseudomonadota</taxon>
        <taxon>Alphaproteobacteria</taxon>
        <taxon>Hyphomicrobiales</taxon>
        <taxon>Methylobacteriaceae</taxon>
        <taxon>Methylobacterium</taxon>
    </lineage>
</organism>
<dbReference type="InterPro" id="IPR004089">
    <property type="entry name" value="MCPsignal_dom"/>
</dbReference>
<evidence type="ECO:0000256" key="4">
    <source>
        <dbReference type="SAM" id="Phobius"/>
    </source>
</evidence>
<evidence type="ECO:0000256" key="2">
    <source>
        <dbReference type="ARBA" id="ARBA00029447"/>
    </source>
</evidence>
<dbReference type="RefSeq" id="WP_135419433.1">
    <property type="nucleotide sequence ID" value="NZ_SRLB01000044.1"/>
</dbReference>
<dbReference type="PANTHER" id="PTHR32089">
    <property type="entry name" value="METHYL-ACCEPTING CHEMOTAXIS PROTEIN MCPB"/>
    <property type="match status" value="1"/>
</dbReference>
<protein>
    <submittedName>
        <fullName evidence="7">Methyl-accepting chemotaxis protein</fullName>
    </submittedName>
</protein>
<keyword evidence="4" id="KW-0812">Transmembrane</keyword>
<dbReference type="Proteomes" id="UP000297535">
    <property type="component" value="Unassembled WGS sequence"/>
</dbReference>
<feature type="domain" description="HAMP" evidence="6">
    <location>
        <begin position="158"/>
        <end position="211"/>
    </location>
</feature>
<dbReference type="Pfam" id="PF00672">
    <property type="entry name" value="HAMP"/>
    <property type="match status" value="1"/>
</dbReference>
<dbReference type="PROSITE" id="PS50111">
    <property type="entry name" value="CHEMOTAXIS_TRANSDUC_2"/>
    <property type="match status" value="1"/>
</dbReference>
<dbReference type="GO" id="GO:0004888">
    <property type="term" value="F:transmembrane signaling receptor activity"/>
    <property type="evidence" value="ECO:0007669"/>
    <property type="project" value="InterPro"/>
</dbReference>
<keyword evidence="4" id="KW-1133">Transmembrane helix</keyword>
<evidence type="ECO:0000313" key="7">
    <source>
        <dbReference type="EMBL" id="TGD94303.1"/>
    </source>
</evidence>
<dbReference type="SUPFAM" id="SSF58104">
    <property type="entry name" value="Methyl-accepting chemotaxis protein (MCP) signaling domain"/>
    <property type="match status" value="1"/>
</dbReference>
<dbReference type="OrthoDB" id="8320983at2"/>
<dbReference type="SMART" id="SM00304">
    <property type="entry name" value="HAMP"/>
    <property type="match status" value="1"/>
</dbReference>
<reference evidence="7 8" key="1">
    <citation type="submission" date="2019-04" db="EMBL/GenBank/DDBJ databases">
        <authorList>
            <person name="Feng G."/>
            <person name="Zhu H."/>
        </authorList>
    </citation>
    <scope>NUCLEOTIDE SEQUENCE [LARGE SCALE GENOMIC DNA]</scope>
    <source>
        <strain evidence="7 8">6HR-1</strain>
    </source>
</reference>
<keyword evidence="1 3" id="KW-0807">Transducer</keyword>
<dbReference type="PROSITE" id="PS50885">
    <property type="entry name" value="HAMP"/>
    <property type="match status" value="1"/>
</dbReference>
<sequence>MPGATTKVQDGRVVAVTAPELSTFADASVVDDAVAYVGGTATVFAYDAGRDAFLRRATTVRKENGERAIGTALAPDSPAQPLLRRGEAFRGEVTLFGRRFQTVYQPTRDGAGRVNGALYVGVPIEDSYATYAAAMRAITLAAGVIAVLACLIAGLAARRLVRSLVDIAARVSGLAAGDLDTPIRHAGRGDEIGAVAKALETLRETSRRARLLEEEDRLGTQESESRRRARDAAVAAFRGEVAGLVAALGGRTASLSERAGAMAAEAAAAEGAIAGASVRSEAASGNVATVAGAAEELSASVGEITGQVARAQESTAAALAEAEAAEERVSELVRASAQIGDVVALIDAIASQTNLLALNATIEAARAGAAGRGFAVVAAEVKALAGQTAKATEEITRQVAGVRGASEETAGTIARIRARMHQIDETTGGIATAVRQQGAATLEISRSAGGAAEAARAMTRDFDTVIAAARTTAGAADAVDAAAREVGGLTGALDTEVERFLRQVA</sequence>
<dbReference type="Gene3D" id="6.10.340.10">
    <property type="match status" value="1"/>
</dbReference>
<evidence type="ECO:0000256" key="1">
    <source>
        <dbReference type="ARBA" id="ARBA00023224"/>
    </source>
</evidence>
<proteinExistence type="inferred from homology"/>
<keyword evidence="4" id="KW-0472">Membrane</keyword>
<evidence type="ECO:0000259" key="6">
    <source>
        <dbReference type="PROSITE" id="PS50885"/>
    </source>
</evidence>
<dbReference type="EMBL" id="SRLB01000044">
    <property type="protein sequence ID" value="TGD94303.1"/>
    <property type="molecule type" value="Genomic_DNA"/>
</dbReference>
<dbReference type="InterPro" id="IPR004090">
    <property type="entry name" value="Chemotax_Me-accpt_rcpt"/>
</dbReference>
<evidence type="ECO:0000256" key="3">
    <source>
        <dbReference type="PROSITE-ProRule" id="PRU00284"/>
    </source>
</evidence>
<gene>
    <name evidence="7" type="ORF">EU555_32300</name>
</gene>
<dbReference type="Gene3D" id="1.10.287.950">
    <property type="entry name" value="Methyl-accepting chemotaxis protein"/>
    <property type="match status" value="1"/>
</dbReference>
<dbReference type="InterPro" id="IPR029151">
    <property type="entry name" value="Sensor-like_sf"/>
</dbReference>
<keyword evidence="8" id="KW-1185">Reference proteome</keyword>
<dbReference type="SMART" id="SM00283">
    <property type="entry name" value="MA"/>
    <property type="match status" value="1"/>
</dbReference>
<name>A0A4Z0NG07_9HYPH</name>
<accession>A0A4Z0NG07</accession>
<dbReference type="GO" id="GO:0007165">
    <property type="term" value="P:signal transduction"/>
    <property type="evidence" value="ECO:0007669"/>
    <property type="project" value="UniProtKB-KW"/>
</dbReference>
<comment type="caution">
    <text evidence="7">The sequence shown here is derived from an EMBL/GenBank/DDBJ whole genome shotgun (WGS) entry which is preliminary data.</text>
</comment>
<dbReference type="SUPFAM" id="SSF103190">
    <property type="entry name" value="Sensory domain-like"/>
    <property type="match status" value="1"/>
</dbReference>
<evidence type="ECO:0000259" key="5">
    <source>
        <dbReference type="PROSITE" id="PS50111"/>
    </source>
</evidence>
<dbReference type="Pfam" id="PF17201">
    <property type="entry name" value="Cache_3-Cache_2"/>
    <property type="match status" value="1"/>
</dbReference>
<comment type="similarity">
    <text evidence="2">Belongs to the methyl-accepting chemotaxis (MCP) protein family.</text>
</comment>
<dbReference type="PANTHER" id="PTHR32089:SF112">
    <property type="entry name" value="LYSOZYME-LIKE PROTEIN-RELATED"/>
    <property type="match status" value="1"/>
</dbReference>
<dbReference type="InterPro" id="IPR003660">
    <property type="entry name" value="HAMP_dom"/>
</dbReference>
<dbReference type="AlphaFoldDB" id="A0A4Z0NG07"/>
<dbReference type="Pfam" id="PF00015">
    <property type="entry name" value="MCPsignal"/>
    <property type="match status" value="1"/>
</dbReference>
<dbReference type="GO" id="GO:0006935">
    <property type="term" value="P:chemotaxis"/>
    <property type="evidence" value="ECO:0007669"/>
    <property type="project" value="InterPro"/>
</dbReference>
<dbReference type="GO" id="GO:0016020">
    <property type="term" value="C:membrane"/>
    <property type="evidence" value="ECO:0007669"/>
    <property type="project" value="InterPro"/>
</dbReference>
<dbReference type="PRINTS" id="PR00260">
    <property type="entry name" value="CHEMTRNSDUCR"/>
</dbReference>
<evidence type="ECO:0000313" key="8">
    <source>
        <dbReference type="Proteomes" id="UP000297535"/>
    </source>
</evidence>
<feature type="transmembrane region" description="Helical" evidence="4">
    <location>
        <begin position="137"/>
        <end position="157"/>
    </location>
</feature>